<dbReference type="Gene3D" id="3.30.450.40">
    <property type="match status" value="1"/>
</dbReference>
<evidence type="ECO:0000313" key="8">
    <source>
        <dbReference type="EMBL" id="KST65856.1"/>
    </source>
</evidence>
<dbReference type="Pfam" id="PF10069">
    <property type="entry name" value="DICT"/>
    <property type="match status" value="1"/>
</dbReference>
<dbReference type="CDD" id="cd00082">
    <property type="entry name" value="HisKA"/>
    <property type="match status" value="1"/>
</dbReference>
<proteinExistence type="predicted"/>
<dbReference type="RefSeq" id="WP_027842870.1">
    <property type="nucleotide sequence ID" value="NZ_LMTZ01000103.1"/>
</dbReference>
<dbReference type="InterPro" id="IPR029016">
    <property type="entry name" value="GAF-like_dom_sf"/>
</dbReference>
<protein>
    <recommendedName>
        <fullName evidence="2">histidine kinase</fullName>
        <ecNumber evidence="2">2.7.13.3</ecNumber>
    </recommendedName>
</protein>
<organism evidence="8 9">
    <name type="scientific">Mastigocoleus testarum BC008</name>
    <dbReference type="NCBI Taxonomy" id="371196"/>
    <lineage>
        <taxon>Bacteria</taxon>
        <taxon>Bacillati</taxon>
        <taxon>Cyanobacteriota</taxon>
        <taxon>Cyanophyceae</taxon>
        <taxon>Nostocales</taxon>
        <taxon>Hapalosiphonaceae</taxon>
        <taxon>Mastigocoleus</taxon>
    </lineage>
</organism>
<dbReference type="InterPro" id="IPR003018">
    <property type="entry name" value="GAF"/>
</dbReference>
<dbReference type="Gene3D" id="1.10.287.130">
    <property type="match status" value="1"/>
</dbReference>
<evidence type="ECO:0000313" key="9">
    <source>
        <dbReference type="Proteomes" id="UP000053372"/>
    </source>
</evidence>
<dbReference type="SUPFAM" id="SSF47384">
    <property type="entry name" value="Homodimeric domain of signal transducing histidine kinase"/>
    <property type="match status" value="1"/>
</dbReference>
<dbReference type="InterPro" id="IPR036890">
    <property type="entry name" value="HATPase_C_sf"/>
</dbReference>
<dbReference type="InterPro" id="IPR050736">
    <property type="entry name" value="Sensor_HK_Regulatory"/>
</dbReference>
<sequence length="679" mass="76591">MNLTNSLLRDLVTEYSSLRPQVYFKSSLLALTRAMEDLVLASDDAPLVIANFQHERFFRQQERRFYRIARKTNQVYVLAVPDNKSDFEELNSGYNTIPLKITDTLAGEKYLVIVGDKYTACLVGQEKLSLKELRDMRIPIEQGKRFEGFWTFEYDITISAADWLLGIIQNYRPELGEKIKQARKSYSLNDLTDVTKRLPSKSSLLVNQSIDINIFTQRLVTYLQASQYKLLKAYKSIALASRKENLIYKIAQIQRYSLNPEEILKITVRELGQIFPQYRCILYRVRPGDIEVKIEYEFLPPTMPSLIGQKWSLVDNPIFIVAQTQKEALVINNAAENIYLQQNPILKDKINRAEINSWLMVPIRYQETLLGVLELHCGGMGQLQWQSEDIALVEAVATSAGVALTQASTYTNLVDLNQQLEAVERIQNNLIAVVGHELRTPLSTIRVCLESLSSEPDMPNELREAMLDTALSDSQRLGELIQDFLTLSKLEAGKAYRNIESTKVEYALDLALNRLQRSSQVKAIPEIKVKLSPESPSVLADVEGLVEVFYKLLDNACKFTPLEGEIIIAAKIQQTITDKIISPANTTAELMLEVLISDTGRGIEASQLEVIFDRFSQSEGYLRRTVGGVGLGLVICRQIINGMGGSIWASSEGKGRGSEFYFTIPIESSDELSEQSPSV</sequence>
<dbReference type="InterPro" id="IPR004358">
    <property type="entry name" value="Sig_transdc_His_kin-like_C"/>
</dbReference>
<accession>A0A0V7ZMI9</accession>
<evidence type="ECO:0000259" key="7">
    <source>
        <dbReference type="PROSITE" id="PS50109"/>
    </source>
</evidence>
<dbReference type="InterPro" id="IPR003661">
    <property type="entry name" value="HisK_dim/P_dom"/>
</dbReference>
<dbReference type="Pfam" id="PF01590">
    <property type="entry name" value="GAF"/>
    <property type="match status" value="1"/>
</dbReference>
<dbReference type="PROSITE" id="PS50109">
    <property type="entry name" value="HIS_KIN"/>
    <property type="match status" value="1"/>
</dbReference>
<reference evidence="8 9" key="1">
    <citation type="journal article" date="2015" name="Genome Announc.">
        <title>Draft Genome of the Euendolithic (true boring) Cyanobacterium Mastigocoleus testarum strain BC008.</title>
        <authorList>
            <person name="Guida B.S."/>
            <person name="Garcia-Pichel F."/>
        </authorList>
    </citation>
    <scope>NUCLEOTIDE SEQUENCE [LARGE SCALE GENOMIC DNA]</scope>
    <source>
        <strain evidence="8 9">BC008</strain>
    </source>
</reference>
<dbReference type="Pfam" id="PF02518">
    <property type="entry name" value="HATPase_c"/>
    <property type="match status" value="1"/>
</dbReference>
<dbReference type="PRINTS" id="PR00344">
    <property type="entry name" value="BCTRLSENSOR"/>
</dbReference>
<dbReference type="OrthoDB" id="524899at2"/>
<comment type="catalytic activity">
    <reaction evidence="1">
        <text>ATP + protein L-histidine = ADP + protein N-phospho-L-histidine.</text>
        <dbReference type="EC" id="2.7.13.3"/>
    </reaction>
</comment>
<dbReference type="SMART" id="SM00387">
    <property type="entry name" value="HATPase_c"/>
    <property type="match status" value="1"/>
</dbReference>
<keyword evidence="5 8" id="KW-0418">Kinase</keyword>
<dbReference type="InterPro" id="IPR005467">
    <property type="entry name" value="His_kinase_dom"/>
</dbReference>
<dbReference type="Proteomes" id="UP000053372">
    <property type="component" value="Unassembled WGS sequence"/>
</dbReference>
<evidence type="ECO:0000256" key="5">
    <source>
        <dbReference type="ARBA" id="ARBA00022777"/>
    </source>
</evidence>
<evidence type="ECO:0000256" key="4">
    <source>
        <dbReference type="ARBA" id="ARBA00022679"/>
    </source>
</evidence>
<dbReference type="SMART" id="SM00065">
    <property type="entry name" value="GAF"/>
    <property type="match status" value="1"/>
</dbReference>
<name>A0A0V7ZMI9_9CYAN</name>
<dbReference type="Pfam" id="PF00512">
    <property type="entry name" value="HisKA"/>
    <property type="match status" value="1"/>
</dbReference>
<dbReference type="InterPro" id="IPR036097">
    <property type="entry name" value="HisK_dim/P_sf"/>
</dbReference>
<dbReference type="SMART" id="SM00388">
    <property type="entry name" value="HisKA"/>
    <property type="match status" value="1"/>
</dbReference>
<keyword evidence="3" id="KW-0597">Phosphoprotein</keyword>
<dbReference type="AlphaFoldDB" id="A0A0V7ZMI9"/>
<evidence type="ECO:0000256" key="6">
    <source>
        <dbReference type="ARBA" id="ARBA00023012"/>
    </source>
</evidence>
<dbReference type="SUPFAM" id="SSF55874">
    <property type="entry name" value="ATPase domain of HSP90 chaperone/DNA topoisomerase II/histidine kinase"/>
    <property type="match status" value="1"/>
</dbReference>
<comment type="caution">
    <text evidence="8">The sequence shown here is derived from an EMBL/GenBank/DDBJ whole genome shotgun (WGS) entry which is preliminary data.</text>
</comment>
<dbReference type="Pfam" id="PF17150">
    <property type="entry name" value="CHASE6_C"/>
    <property type="match status" value="1"/>
</dbReference>
<keyword evidence="4" id="KW-0808">Transferase</keyword>
<dbReference type="SUPFAM" id="SSF55781">
    <property type="entry name" value="GAF domain-like"/>
    <property type="match status" value="1"/>
</dbReference>
<evidence type="ECO:0000256" key="2">
    <source>
        <dbReference type="ARBA" id="ARBA00012438"/>
    </source>
</evidence>
<dbReference type="EC" id="2.7.13.3" evidence="2"/>
<keyword evidence="9" id="KW-1185">Reference proteome</keyword>
<dbReference type="EMBL" id="LMTZ01000103">
    <property type="protein sequence ID" value="KST65856.1"/>
    <property type="molecule type" value="Genomic_DNA"/>
</dbReference>
<dbReference type="PANTHER" id="PTHR43711">
    <property type="entry name" value="TWO-COMPONENT HISTIDINE KINASE"/>
    <property type="match status" value="1"/>
</dbReference>
<dbReference type="GO" id="GO:0000155">
    <property type="term" value="F:phosphorelay sensor kinase activity"/>
    <property type="evidence" value="ECO:0007669"/>
    <property type="project" value="InterPro"/>
</dbReference>
<feature type="domain" description="Histidine kinase" evidence="7">
    <location>
        <begin position="433"/>
        <end position="668"/>
    </location>
</feature>
<evidence type="ECO:0000256" key="3">
    <source>
        <dbReference type="ARBA" id="ARBA00022553"/>
    </source>
</evidence>
<dbReference type="InterPro" id="IPR003594">
    <property type="entry name" value="HATPase_dom"/>
</dbReference>
<dbReference type="Gene3D" id="3.30.565.10">
    <property type="entry name" value="Histidine kinase-like ATPase, C-terminal domain"/>
    <property type="match status" value="1"/>
</dbReference>
<keyword evidence="6" id="KW-0902">Two-component regulatory system</keyword>
<dbReference type="InterPro" id="IPR033415">
    <property type="entry name" value="CHASE6_C"/>
</dbReference>
<evidence type="ECO:0000256" key="1">
    <source>
        <dbReference type="ARBA" id="ARBA00000085"/>
    </source>
</evidence>
<gene>
    <name evidence="8" type="ORF">BC008_23025</name>
</gene>
<dbReference type="PANTHER" id="PTHR43711:SF26">
    <property type="entry name" value="SENSOR HISTIDINE KINASE RCSC"/>
    <property type="match status" value="1"/>
</dbReference>
<dbReference type="InterPro" id="IPR019278">
    <property type="entry name" value="DICT_dom"/>
</dbReference>